<keyword evidence="2" id="KW-1185">Reference proteome</keyword>
<dbReference type="EMBL" id="FOAF01000002">
    <property type="protein sequence ID" value="SEL44690.1"/>
    <property type="molecule type" value="Genomic_DNA"/>
</dbReference>
<dbReference type="Proteomes" id="UP000199421">
    <property type="component" value="Unassembled WGS sequence"/>
</dbReference>
<proteinExistence type="predicted"/>
<accession>A0A1H7Q9C4</accession>
<gene>
    <name evidence="1" type="ORF">SAMN05661044_02515</name>
</gene>
<organism evidence="1 2">
    <name type="scientific">Olivibacter domesticus</name>
    <name type="common">Pseudosphingobacterium domesticum</name>
    <dbReference type="NCBI Taxonomy" id="407022"/>
    <lineage>
        <taxon>Bacteria</taxon>
        <taxon>Pseudomonadati</taxon>
        <taxon>Bacteroidota</taxon>
        <taxon>Sphingobacteriia</taxon>
        <taxon>Sphingobacteriales</taxon>
        <taxon>Sphingobacteriaceae</taxon>
        <taxon>Olivibacter</taxon>
    </lineage>
</organism>
<protein>
    <recommendedName>
        <fullName evidence="3">DUF2892 domain-containing protein</fullName>
    </recommendedName>
</protein>
<dbReference type="OrthoDB" id="9797595at2"/>
<reference evidence="2" key="1">
    <citation type="submission" date="2016-10" db="EMBL/GenBank/DDBJ databases">
        <authorList>
            <person name="Varghese N."/>
            <person name="Submissions S."/>
        </authorList>
    </citation>
    <scope>NUCLEOTIDE SEQUENCE [LARGE SCALE GENOMIC DNA]</scope>
    <source>
        <strain evidence="2">DSM 18733</strain>
    </source>
</reference>
<dbReference type="AlphaFoldDB" id="A0A1H7Q9C4"/>
<name>A0A1H7Q9C4_OLID1</name>
<evidence type="ECO:0000313" key="2">
    <source>
        <dbReference type="Proteomes" id="UP000199421"/>
    </source>
</evidence>
<evidence type="ECO:0000313" key="1">
    <source>
        <dbReference type="EMBL" id="SEL44690.1"/>
    </source>
</evidence>
<evidence type="ECO:0008006" key="3">
    <source>
        <dbReference type="Google" id="ProtNLM"/>
    </source>
</evidence>
<sequence>MANVGNKEYLLIENDRTQNMDFSERVISIGTGTYMIYKGVRELLKKPLLALGQVAIGSALLYRGATGNCELKKLVSQNSQHEGRAEFI</sequence>
<dbReference type="RefSeq" id="WP_093324641.1">
    <property type="nucleotide sequence ID" value="NZ_FOAF01000002.1"/>
</dbReference>